<evidence type="ECO:0000313" key="4">
    <source>
        <dbReference type="Proteomes" id="UP000811246"/>
    </source>
</evidence>
<feature type="domain" description="AP5B1 C-terminal" evidence="2">
    <location>
        <begin position="1059"/>
        <end position="1113"/>
    </location>
</feature>
<dbReference type="Pfam" id="PF21590">
    <property type="entry name" value="AP5B1_C"/>
    <property type="match status" value="1"/>
</dbReference>
<dbReference type="PANTHER" id="PTHR34033">
    <property type="entry name" value="AP-5 COMPLEX SUBUNIT BETA-1"/>
    <property type="match status" value="1"/>
</dbReference>
<proteinExistence type="predicted"/>
<evidence type="ECO:0000259" key="1">
    <source>
        <dbReference type="Pfam" id="PF21588"/>
    </source>
</evidence>
<organism evidence="3 4">
    <name type="scientific">Carya illinoinensis</name>
    <name type="common">Pecan</name>
    <dbReference type="NCBI Taxonomy" id="32201"/>
    <lineage>
        <taxon>Eukaryota</taxon>
        <taxon>Viridiplantae</taxon>
        <taxon>Streptophyta</taxon>
        <taxon>Embryophyta</taxon>
        <taxon>Tracheophyta</taxon>
        <taxon>Spermatophyta</taxon>
        <taxon>Magnoliopsida</taxon>
        <taxon>eudicotyledons</taxon>
        <taxon>Gunneridae</taxon>
        <taxon>Pentapetalae</taxon>
        <taxon>rosids</taxon>
        <taxon>fabids</taxon>
        <taxon>Fagales</taxon>
        <taxon>Juglandaceae</taxon>
        <taxon>Carya</taxon>
    </lineage>
</organism>
<dbReference type="EMBL" id="CM031829">
    <property type="protein sequence ID" value="KAG6713591.1"/>
    <property type="molecule type" value="Genomic_DNA"/>
</dbReference>
<dbReference type="Proteomes" id="UP000811246">
    <property type="component" value="Chromosome 5"/>
</dbReference>
<dbReference type="Pfam" id="PF21588">
    <property type="entry name" value="AP5B1_middle"/>
    <property type="match status" value="1"/>
</dbReference>
<dbReference type="InterPro" id="IPR038741">
    <property type="entry name" value="AP5B1"/>
</dbReference>
<evidence type="ECO:0008006" key="5">
    <source>
        <dbReference type="Google" id="ProtNLM"/>
    </source>
</evidence>
<dbReference type="PANTHER" id="PTHR34033:SF1">
    <property type="entry name" value="AP-5 COMPLEX SUBUNIT BETA-1"/>
    <property type="match status" value="1"/>
</dbReference>
<evidence type="ECO:0000313" key="3">
    <source>
        <dbReference type="EMBL" id="KAG6713591.1"/>
    </source>
</evidence>
<sequence>MTDIPPAAFKPVSPQDWETLIDDFQYGGLRRHKWTTLSPVLLDLALSSILKRDFPLKLHLLLFLEEFSDSFLLEPISLDRLLDSLRLVIQSPADGFHITLPLKDQFLVSTTSIFISLDVFNKFDIRYAESLVELLLIIVNRPNHGPDRQTRAVACECLRELERFYPCLLSDIAGHLWSLCQNERTHASQSYILLFTLVIHNIVALESNVSVLNTSVPLVPFNVPQSLLAGGSSNSTNTCLNYKELRRAMAFLLESPQVLTPCGMVEFMAMITPVAISLELQPSMLKVQFFGMVYSYNPILCHVVLMLYLRFMDAFDGQESEIARRLMLMSREAQHYLVFRLLALHWLMGFNELISSREVKKKKAMAVEMRLSFYPRVFDPLALKALKLDLLAFCSICIESLKSESASDAGKSVDKLFGDGLVSVSAFKWLPPGSTETAVAFRAFREFLIGGSSHSATDPSTIRTLLESTIFNTLQRMLVDMMLEYQRLVPVIVAFIDRLLGCQKHHWLGERLLQTFDENLIPKVKMDYRLVSCFPIFDRIAENNTIPPSRLLELLTKFMVFLVEKHGPDTGLKSWSQGSKVLGVCRTMLMHHHSSRLFCRLSRLLAFSCLYFPDLEVRDNARIYLRMLICIPGKKLRDMLNLWEQFLGISPSPHSSSFFNIQSPRTSHDLKKLRNVSSYVHLERVIPLLVRQSWSLSLSTFGVGNNKPDYLQGITDSELMESEERDIDGSTDIQILETERVGQPQEPLRVMDSKISEILGTLRRHFSCIPDYRHMPGLKVKIFCTLRFESEPFNRVWGVDSPASGMDGVDTLPVMYATVLNFSSSAPYGSIASYHIPFLLGEPPRNGHVSGESMPLDIVPVNSGPGEQERFRAPVTIELEPREPTPGLLDVSIQTNSENGQIIRAQLHGISVGIEDMFLRAIVPPDTPVEAMPGYYSNLFTALWEACGTPSNTGRETFPLKGGKGIAAISGTRSVKLLEVPATSLIRATERYLAPFVVSVIGEPLVNIVKNSGIIRDVSWKDVASDSSPDASTSESGFDGGPLHLTYFAAGEDESESLVSTSKKTMGCFHILIFLPPRFHLLFQLEVCDISTLVQIRTDHWPCLAYIDDYLEALYLA</sequence>
<evidence type="ECO:0000259" key="2">
    <source>
        <dbReference type="Pfam" id="PF21590"/>
    </source>
</evidence>
<dbReference type="AlphaFoldDB" id="A0A922F471"/>
<accession>A0A922F471</accession>
<dbReference type="InterPro" id="IPR048979">
    <property type="entry name" value="AP5B1_middle"/>
</dbReference>
<comment type="caution">
    <text evidence="3">The sequence shown here is derived from an EMBL/GenBank/DDBJ whole genome shotgun (WGS) entry which is preliminary data.</text>
</comment>
<feature type="domain" description="AP5B1 middle" evidence="1">
    <location>
        <begin position="242"/>
        <end position="636"/>
    </location>
</feature>
<dbReference type="GO" id="GO:0016197">
    <property type="term" value="P:endosomal transport"/>
    <property type="evidence" value="ECO:0007669"/>
    <property type="project" value="InterPro"/>
</dbReference>
<dbReference type="InterPro" id="IPR048981">
    <property type="entry name" value="AP5B1_C"/>
</dbReference>
<reference evidence="3" key="1">
    <citation type="submission" date="2021-01" db="EMBL/GenBank/DDBJ databases">
        <authorList>
            <person name="Lovell J.T."/>
            <person name="Bentley N."/>
            <person name="Bhattarai G."/>
            <person name="Jenkins J.W."/>
            <person name="Sreedasyam A."/>
            <person name="Alarcon Y."/>
            <person name="Bock C."/>
            <person name="Boston L."/>
            <person name="Carlson J."/>
            <person name="Cervantes K."/>
            <person name="Clermont K."/>
            <person name="Krom N."/>
            <person name="Kubenka K."/>
            <person name="Mamidi S."/>
            <person name="Mattison C."/>
            <person name="Monteros M."/>
            <person name="Pisani C."/>
            <person name="Plott C."/>
            <person name="Rajasekar S."/>
            <person name="Rhein H.S."/>
            <person name="Rohla C."/>
            <person name="Song M."/>
            <person name="Hilaire R.S."/>
            <person name="Shu S."/>
            <person name="Wells L."/>
            <person name="Wang X."/>
            <person name="Webber J."/>
            <person name="Heerema R.J."/>
            <person name="Klein P."/>
            <person name="Conner P."/>
            <person name="Grauke L."/>
            <person name="Grimwood J."/>
            <person name="Schmutz J."/>
            <person name="Randall J.J."/>
        </authorList>
    </citation>
    <scope>NUCLEOTIDE SEQUENCE</scope>
    <source>
        <tissue evidence="3">Leaf</tissue>
    </source>
</reference>
<dbReference type="GO" id="GO:0030119">
    <property type="term" value="C:AP-type membrane coat adaptor complex"/>
    <property type="evidence" value="ECO:0007669"/>
    <property type="project" value="TreeGrafter"/>
</dbReference>
<protein>
    <recommendedName>
        <fullName evidence="5">AP-5 complex subunit beta-1</fullName>
    </recommendedName>
</protein>
<name>A0A922F471_CARIL</name>
<gene>
    <name evidence="3" type="ORF">I3842_05G161200</name>
</gene>